<comment type="subunit">
    <text evidence="5">Homodimer.</text>
</comment>
<dbReference type="InterPro" id="IPR000269">
    <property type="entry name" value="Cu_amine_oxidase"/>
</dbReference>
<evidence type="ECO:0000256" key="10">
    <source>
        <dbReference type="ARBA" id="ARBA00023211"/>
    </source>
</evidence>
<evidence type="ECO:0000259" key="13">
    <source>
        <dbReference type="Pfam" id="PF02727"/>
    </source>
</evidence>
<dbReference type="Proteomes" id="UP001244341">
    <property type="component" value="Chromosome 2b"/>
</dbReference>
<dbReference type="NCBIfam" id="NF008559">
    <property type="entry name" value="PRK11504.1"/>
    <property type="match status" value="1"/>
</dbReference>
<sequence>MTVTTTHPLDPLSAEEISGVAAACKSLAKQEGWGSLRFNVISLKEPAKADLLAFEAGGPAPQRQGLAILQAPPSSVVYEVTLALQPGEEATVCAWQKLEGVEPLASPDDCFEAEAIAKADPQVVELLAERGFTDLALVACDPWSVHAPPQQLQGRRLMQLFMYGRSSPDDNAYAHPLDLVALVDMHQKCVVAIDKHSKAPQIPASDSNYHAELFPGPWRQDIKPLNVLQPEGPSFSVDGMAVSWQKWSFRVGFNYREGLVLHQLSYDDGGKQRPVLHRASLVEMAVPYGDPREPFQRKCAFDVGDYGLGYCANSLALGCDCLGHIHYFDAALTNSSGEPVLLKNAVCMHEEDVGLLWKHVEYRNGHSESRRSRRLVLSFISTVVNYEYAFYWYLYQDGTISFEIKLTGELSTNLLSEGEAHPTHGTLVAPGVNAQHHQHLFCARLDMAVDDAQGGKGLLVSEVDAVRMPRSADNPHGNGFTAEETDLTTTSEAQRVAAPERARIWKIKNPSVINPMSKAPVAYKLMPMGASPLLLADEESLVGRRAVFARKHLWVTPHSDSQCFPAGDYVMQASDCRGLALWTKEDQSLVDADPVIWYSFGVTHIVRVEDFPVMPVEVTGFTLKPFGFFSSNPGLDIPPGRNAASKMHSANGGAAAATNGVAHGVTNGACCGKP</sequence>
<keyword evidence="16" id="KW-1185">Reference proteome</keyword>
<evidence type="ECO:0000256" key="9">
    <source>
        <dbReference type="ARBA" id="ARBA00023008"/>
    </source>
</evidence>
<proteinExistence type="inferred from homology"/>
<dbReference type="Gene3D" id="2.70.98.20">
    <property type="entry name" value="Copper amine oxidase, catalytic domain"/>
    <property type="match status" value="1"/>
</dbReference>
<dbReference type="PROSITE" id="PS01164">
    <property type="entry name" value="COPPER_AMINE_OXID_1"/>
    <property type="match status" value="1"/>
</dbReference>
<keyword evidence="9 11" id="KW-0186">Copper</keyword>
<evidence type="ECO:0000256" key="1">
    <source>
        <dbReference type="ARBA" id="ARBA00001935"/>
    </source>
</evidence>
<evidence type="ECO:0000256" key="4">
    <source>
        <dbReference type="ARBA" id="ARBA00007983"/>
    </source>
</evidence>
<reference evidence="15 16" key="1">
    <citation type="submission" date="2023-05" db="EMBL/GenBank/DDBJ databases">
        <title>A 100% complete, gapless, phased diploid assembly of the Scenedesmus obliquus UTEX 3031 genome.</title>
        <authorList>
            <person name="Biondi T.C."/>
            <person name="Hanschen E.R."/>
            <person name="Kwon T."/>
            <person name="Eng W."/>
            <person name="Kruse C.P.S."/>
            <person name="Koehler S.I."/>
            <person name="Kunde Y."/>
            <person name="Gleasner C.D."/>
            <person name="You Mak K.T."/>
            <person name="Polle J."/>
            <person name="Hovde B.T."/>
            <person name="Starkenburg S.R."/>
        </authorList>
    </citation>
    <scope>NUCLEOTIDE SEQUENCE [LARGE SCALE GENOMIC DNA]</scope>
    <source>
        <strain evidence="15 16">DOE0152z</strain>
    </source>
</reference>
<name>A0ABY8TQ47_TETOB</name>
<evidence type="ECO:0000313" key="16">
    <source>
        <dbReference type="Proteomes" id="UP001244341"/>
    </source>
</evidence>
<dbReference type="InterPro" id="IPR016182">
    <property type="entry name" value="Cu_amine_oxidase_N-reg"/>
</dbReference>
<evidence type="ECO:0000256" key="8">
    <source>
        <dbReference type="ARBA" id="ARBA00023002"/>
    </source>
</evidence>
<dbReference type="InterPro" id="IPR015800">
    <property type="entry name" value="Cu_amine_oxidase_N2"/>
</dbReference>
<dbReference type="InterPro" id="IPR036460">
    <property type="entry name" value="Cu_amine_oxidase_C_sf"/>
</dbReference>
<dbReference type="SUPFAM" id="SSF54416">
    <property type="entry name" value="Amine oxidase N-terminal region"/>
    <property type="match status" value="2"/>
</dbReference>
<comment type="similarity">
    <text evidence="4 11">Belongs to the copper/topaquinone oxidase family.</text>
</comment>
<comment type="cofactor">
    <cofactor evidence="2">
        <name>Mn(2+)</name>
        <dbReference type="ChEBI" id="CHEBI:29035"/>
    </cofactor>
</comment>
<dbReference type="Gene3D" id="3.10.450.40">
    <property type="match status" value="2"/>
</dbReference>
<evidence type="ECO:0000259" key="12">
    <source>
        <dbReference type="Pfam" id="PF01179"/>
    </source>
</evidence>
<comment type="cofactor">
    <cofactor evidence="11">
        <name>Cu cation</name>
        <dbReference type="ChEBI" id="CHEBI:23378"/>
    </cofactor>
    <text evidence="11">Contains 1 topaquinone per subunit.</text>
</comment>
<dbReference type="Pfam" id="PF02728">
    <property type="entry name" value="Cu_amine_oxidN3"/>
    <property type="match status" value="1"/>
</dbReference>
<evidence type="ECO:0000256" key="7">
    <source>
        <dbReference type="ARBA" id="ARBA00022772"/>
    </source>
</evidence>
<dbReference type="EMBL" id="CP126209">
    <property type="protein sequence ID" value="WIA10493.1"/>
    <property type="molecule type" value="Genomic_DNA"/>
</dbReference>
<keyword evidence="8 11" id="KW-0560">Oxidoreductase</keyword>
<dbReference type="InterPro" id="IPR015802">
    <property type="entry name" value="Cu_amine_oxidase_N3"/>
</dbReference>
<evidence type="ECO:0000313" key="15">
    <source>
        <dbReference type="EMBL" id="WIA10493.1"/>
    </source>
</evidence>
<evidence type="ECO:0000256" key="11">
    <source>
        <dbReference type="RuleBase" id="RU000672"/>
    </source>
</evidence>
<keyword evidence="7 11" id="KW-0801">TPQ</keyword>
<dbReference type="SUPFAM" id="SSF49998">
    <property type="entry name" value="Amine oxidase catalytic domain"/>
    <property type="match status" value="1"/>
</dbReference>
<evidence type="ECO:0000256" key="3">
    <source>
        <dbReference type="ARBA" id="ARBA00001947"/>
    </source>
</evidence>
<gene>
    <name evidence="15" type="ORF">OEZ85_010682</name>
</gene>
<accession>A0ABY8TQ47</accession>
<dbReference type="PANTHER" id="PTHR10638">
    <property type="entry name" value="COPPER AMINE OXIDASE"/>
    <property type="match status" value="1"/>
</dbReference>
<comment type="cofactor">
    <cofactor evidence="1">
        <name>Cu cation</name>
        <dbReference type="ChEBI" id="CHEBI:23378"/>
    </cofactor>
</comment>
<feature type="domain" description="Copper amine oxidase catalytic" evidence="12">
    <location>
        <begin position="225"/>
        <end position="634"/>
    </location>
</feature>
<keyword evidence="6 11" id="KW-0479">Metal-binding</keyword>
<evidence type="ECO:0000256" key="2">
    <source>
        <dbReference type="ARBA" id="ARBA00001936"/>
    </source>
</evidence>
<dbReference type="Pfam" id="PF02727">
    <property type="entry name" value="Cu_amine_oxidN2"/>
    <property type="match status" value="1"/>
</dbReference>
<dbReference type="Pfam" id="PF01179">
    <property type="entry name" value="Cu_amine_oxid"/>
    <property type="match status" value="1"/>
</dbReference>
<organism evidence="15 16">
    <name type="scientific">Tetradesmus obliquus</name>
    <name type="common">Green alga</name>
    <name type="synonym">Acutodesmus obliquus</name>
    <dbReference type="NCBI Taxonomy" id="3088"/>
    <lineage>
        <taxon>Eukaryota</taxon>
        <taxon>Viridiplantae</taxon>
        <taxon>Chlorophyta</taxon>
        <taxon>core chlorophytes</taxon>
        <taxon>Chlorophyceae</taxon>
        <taxon>CS clade</taxon>
        <taxon>Sphaeropleales</taxon>
        <taxon>Scenedesmaceae</taxon>
        <taxon>Tetradesmus</taxon>
    </lineage>
</organism>
<comment type="cofactor">
    <cofactor evidence="3">
        <name>Zn(2+)</name>
        <dbReference type="ChEBI" id="CHEBI:29105"/>
    </cofactor>
</comment>
<evidence type="ECO:0000259" key="14">
    <source>
        <dbReference type="Pfam" id="PF02728"/>
    </source>
</evidence>
<protein>
    <recommendedName>
        <fullName evidence="11">Amine oxidase</fullName>
        <ecNumber evidence="11">1.4.3.-</ecNumber>
    </recommendedName>
</protein>
<dbReference type="EC" id="1.4.3.-" evidence="11"/>
<evidence type="ECO:0000256" key="5">
    <source>
        <dbReference type="ARBA" id="ARBA00011738"/>
    </source>
</evidence>
<dbReference type="InterPro" id="IPR015798">
    <property type="entry name" value="Cu_amine_oxidase_C"/>
</dbReference>
<feature type="domain" description="Copper amine oxidase N2-terminal" evidence="13">
    <location>
        <begin position="7"/>
        <end position="69"/>
    </location>
</feature>
<feature type="domain" description="Copper amine oxidase N3-terminal" evidence="14">
    <location>
        <begin position="108"/>
        <end position="202"/>
    </location>
</feature>
<keyword evidence="10" id="KW-0464">Manganese</keyword>
<dbReference type="InterPro" id="IPR049948">
    <property type="entry name" value="Cu_Am_ox_TPQ-bd"/>
</dbReference>
<evidence type="ECO:0000256" key="6">
    <source>
        <dbReference type="ARBA" id="ARBA00022723"/>
    </source>
</evidence>
<comment type="PTM">
    <text evidence="11">Topaquinone (TPQ) is generated by copper-dependent autoxidation of a specific tyrosyl residue.</text>
</comment>
<dbReference type="PANTHER" id="PTHR10638:SF86">
    <property type="entry name" value="COPPER AMINE OXIDASE 1-RELATED"/>
    <property type="match status" value="1"/>
</dbReference>